<dbReference type="InterPro" id="IPR051531">
    <property type="entry name" value="N-acetyltransferase"/>
</dbReference>
<evidence type="ECO:0000256" key="3">
    <source>
        <dbReference type="ARBA" id="ARBA00038502"/>
    </source>
</evidence>
<dbReference type="Pfam" id="PF13302">
    <property type="entry name" value="Acetyltransf_3"/>
    <property type="match status" value="1"/>
</dbReference>
<dbReference type="STRING" id="29354.IO98_13435"/>
<evidence type="ECO:0000256" key="2">
    <source>
        <dbReference type="ARBA" id="ARBA00023315"/>
    </source>
</evidence>
<evidence type="ECO:0000313" key="5">
    <source>
        <dbReference type="EMBL" id="KEZ89685.1"/>
    </source>
</evidence>
<protein>
    <submittedName>
        <fullName evidence="5">GCN5 family acetyltransferase</fullName>
    </submittedName>
</protein>
<reference evidence="5 6" key="1">
    <citation type="submission" date="2014-07" db="EMBL/GenBank/DDBJ databases">
        <title>Draft genome of Clostridium celerecrescens 152B isolated from sediments associated with methane hydrate from Krishna Godavari basin.</title>
        <authorList>
            <person name="Honkalas V.S."/>
            <person name="Dabir A.P."/>
            <person name="Arora P."/>
            <person name="Dhakephalkar P.K."/>
        </authorList>
    </citation>
    <scope>NUCLEOTIDE SEQUENCE [LARGE SCALE GENOMIC DNA]</scope>
    <source>
        <strain evidence="5 6">152B</strain>
    </source>
</reference>
<keyword evidence="6" id="KW-1185">Reference proteome</keyword>
<gene>
    <name evidence="5" type="ORF">IO98_13435</name>
</gene>
<dbReference type="Proteomes" id="UP000028525">
    <property type="component" value="Unassembled WGS sequence"/>
</dbReference>
<organism evidence="5 6">
    <name type="scientific">Lacrimispora celerecrescens</name>
    <dbReference type="NCBI Taxonomy" id="29354"/>
    <lineage>
        <taxon>Bacteria</taxon>
        <taxon>Bacillati</taxon>
        <taxon>Bacillota</taxon>
        <taxon>Clostridia</taxon>
        <taxon>Lachnospirales</taxon>
        <taxon>Lachnospiraceae</taxon>
        <taxon>Lacrimispora</taxon>
    </lineage>
</organism>
<dbReference type="PANTHER" id="PTHR43792:SF8">
    <property type="entry name" value="[RIBOSOMAL PROTEIN US5]-ALANINE N-ACETYLTRANSFERASE"/>
    <property type="match status" value="1"/>
</dbReference>
<keyword evidence="2" id="KW-0012">Acyltransferase</keyword>
<evidence type="ECO:0000256" key="1">
    <source>
        <dbReference type="ARBA" id="ARBA00022679"/>
    </source>
</evidence>
<dbReference type="OrthoDB" id="7863753at2"/>
<comment type="similarity">
    <text evidence="3">Belongs to the acetyltransferase family. RimJ subfamily.</text>
</comment>
<dbReference type="Gene3D" id="3.40.630.30">
    <property type="match status" value="1"/>
</dbReference>
<sequence>MNKVSVKLLSLVDADSLFEFEVENHSYFDTIGLSRSDAYYNRASFQEIIENLVAEQEKDIHYMYLVMNAQGEVVGRVNLTDVIKEPLNKAELGYRIGEKHQGKGFATAAVKIIIKQASLVHKLHRIEAGTSPQNIGSQIVLIKNGFQFVGKYSQYILKDDGWADSLLFEKVLDLTDEIK</sequence>
<dbReference type="PANTHER" id="PTHR43792">
    <property type="entry name" value="GNAT FAMILY, PUTATIVE (AFU_ORTHOLOGUE AFUA_3G00765)-RELATED-RELATED"/>
    <property type="match status" value="1"/>
</dbReference>
<keyword evidence="1 5" id="KW-0808">Transferase</keyword>
<dbReference type="GO" id="GO:0005737">
    <property type="term" value="C:cytoplasm"/>
    <property type="evidence" value="ECO:0007669"/>
    <property type="project" value="TreeGrafter"/>
</dbReference>
<dbReference type="RefSeq" id="WP_038281750.1">
    <property type="nucleotide sequence ID" value="NZ_JPME01000015.1"/>
</dbReference>
<dbReference type="GO" id="GO:0008999">
    <property type="term" value="F:protein-N-terminal-alanine acetyltransferase activity"/>
    <property type="evidence" value="ECO:0007669"/>
    <property type="project" value="TreeGrafter"/>
</dbReference>
<feature type="domain" description="N-acetyltransferase" evidence="4">
    <location>
        <begin position="4"/>
        <end position="173"/>
    </location>
</feature>
<name>A0A084JL51_9FIRM</name>
<dbReference type="SUPFAM" id="SSF55729">
    <property type="entry name" value="Acyl-CoA N-acyltransferases (Nat)"/>
    <property type="match status" value="1"/>
</dbReference>
<dbReference type="InterPro" id="IPR000182">
    <property type="entry name" value="GNAT_dom"/>
</dbReference>
<evidence type="ECO:0000259" key="4">
    <source>
        <dbReference type="PROSITE" id="PS51186"/>
    </source>
</evidence>
<dbReference type="AlphaFoldDB" id="A0A084JL51"/>
<dbReference type="PROSITE" id="PS51186">
    <property type="entry name" value="GNAT"/>
    <property type="match status" value="1"/>
</dbReference>
<evidence type="ECO:0000313" key="6">
    <source>
        <dbReference type="Proteomes" id="UP000028525"/>
    </source>
</evidence>
<comment type="caution">
    <text evidence="5">The sequence shown here is derived from an EMBL/GenBank/DDBJ whole genome shotgun (WGS) entry which is preliminary data.</text>
</comment>
<dbReference type="EMBL" id="JPME01000015">
    <property type="protein sequence ID" value="KEZ89685.1"/>
    <property type="molecule type" value="Genomic_DNA"/>
</dbReference>
<accession>A0A084JL51</accession>
<proteinExistence type="inferred from homology"/>
<dbReference type="InterPro" id="IPR016181">
    <property type="entry name" value="Acyl_CoA_acyltransferase"/>
</dbReference>